<sequence>MQFNSKFSINFILTTDSIEIHNKVFFHKCVRSTFVSIKSTCINIAASELEIRSQPVKRLTSE</sequence>
<evidence type="ECO:0000313" key="1">
    <source>
        <dbReference type="EMBL" id="VDO17078.1"/>
    </source>
</evidence>
<dbReference type="AlphaFoldDB" id="A0A0R3QG40"/>
<reference evidence="3" key="1">
    <citation type="submission" date="2017-02" db="UniProtKB">
        <authorList>
            <consortium name="WormBaseParasite"/>
        </authorList>
    </citation>
    <scope>IDENTIFICATION</scope>
</reference>
<accession>A0A0R3QG40</accession>
<organism evidence="3">
    <name type="scientific">Brugia timori</name>
    <dbReference type="NCBI Taxonomy" id="42155"/>
    <lineage>
        <taxon>Eukaryota</taxon>
        <taxon>Metazoa</taxon>
        <taxon>Ecdysozoa</taxon>
        <taxon>Nematoda</taxon>
        <taxon>Chromadorea</taxon>
        <taxon>Rhabditida</taxon>
        <taxon>Spirurina</taxon>
        <taxon>Spiruromorpha</taxon>
        <taxon>Filarioidea</taxon>
        <taxon>Onchocercidae</taxon>
        <taxon>Brugia</taxon>
    </lineage>
</organism>
<keyword evidence="2" id="KW-1185">Reference proteome</keyword>
<dbReference type="EMBL" id="UZAG01004634">
    <property type="protein sequence ID" value="VDO17078.1"/>
    <property type="molecule type" value="Genomic_DNA"/>
</dbReference>
<dbReference type="Proteomes" id="UP000280834">
    <property type="component" value="Unassembled WGS sequence"/>
</dbReference>
<name>A0A0R3QG40_9BILA</name>
<gene>
    <name evidence="1" type="ORF">BTMF_LOCUS4621</name>
</gene>
<reference evidence="1 2" key="2">
    <citation type="submission" date="2018-11" db="EMBL/GenBank/DDBJ databases">
        <authorList>
            <consortium name="Pathogen Informatics"/>
        </authorList>
    </citation>
    <scope>NUCLEOTIDE SEQUENCE [LARGE SCALE GENOMIC DNA]</scope>
</reference>
<proteinExistence type="predicted"/>
<protein>
    <submittedName>
        <fullName evidence="1 3">Uncharacterized protein</fullName>
    </submittedName>
</protein>
<evidence type="ECO:0000313" key="2">
    <source>
        <dbReference type="Proteomes" id="UP000280834"/>
    </source>
</evidence>
<dbReference type="WBParaSite" id="BTMF_0000533901-mRNA-1">
    <property type="protein sequence ID" value="BTMF_0000533901-mRNA-1"/>
    <property type="gene ID" value="BTMF_0000533901"/>
</dbReference>
<evidence type="ECO:0000313" key="3">
    <source>
        <dbReference type="WBParaSite" id="BTMF_0000533901-mRNA-1"/>
    </source>
</evidence>